<accession>A0A9P4PU03</accession>
<proteinExistence type="predicted"/>
<protein>
    <submittedName>
        <fullName evidence="1">Uncharacterized protein</fullName>
    </submittedName>
</protein>
<keyword evidence="2" id="KW-1185">Reference proteome</keyword>
<evidence type="ECO:0000313" key="1">
    <source>
        <dbReference type="EMBL" id="KAF2449323.1"/>
    </source>
</evidence>
<dbReference type="AlphaFoldDB" id="A0A9P4PU03"/>
<comment type="caution">
    <text evidence="1">The sequence shown here is derived from an EMBL/GenBank/DDBJ whole genome shotgun (WGS) entry which is preliminary data.</text>
</comment>
<name>A0A9P4PU03_9PLEO</name>
<sequence length="57" mass="6528">MRLGSARPLRIMSRRPRLVLGSSLSCCSAVVLGGGMWLVNVKREKYFESCQNRRTHY</sequence>
<gene>
    <name evidence="1" type="ORF">P171DRAFT_190478</name>
</gene>
<reference evidence="1" key="1">
    <citation type="journal article" date="2020" name="Stud. Mycol.">
        <title>101 Dothideomycetes genomes: a test case for predicting lifestyles and emergence of pathogens.</title>
        <authorList>
            <person name="Haridas S."/>
            <person name="Albert R."/>
            <person name="Binder M."/>
            <person name="Bloem J."/>
            <person name="Labutti K."/>
            <person name="Salamov A."/>
            <person name="Andreopoulos B."/>
            <person name="Baker S."/>
            <person name="Barry K."/>
            <person name="Bills G."/>
            <person name="Bluhm B."/>
            <person name="Cannon C."/>
            <person name="Castanera R."/>
            <person name="Culley D."/>
            <person name="Daum C."/>
            <person name="Ezra D."/>
            <person name="Gonzalez J."/>
            <person name="Henrissat B."/>
            <person name="Kuo A."/>
            <person name="Liang C."/>
            <person name="Lipzen A."/>
            <person name="Lutzoni F."/>
            <person name="Magnuson J."/>
            <person name="Mondo S."/>
            <person name="Nolan M."/>
            <person name="Ohm R."/>
            <person name="Pangilinan J."/>
            <person name="Park H.-J."/>
            <person name="Ramirez L."/>
            <person name="Alfaro M."/>
            <person name="Sun H."/>
            <person name="Tritt A."/>
            <person name="Yoshinaga Y."/>
            <person name="Zwiers L.-H."/>
            <person name="Turgeon B."/>
            <person name="Goodwin S."/>
            <person name="Spatafora J."/>
            <person name="Crous P."/>
            <person name="Grigoriev I."/>
        </authorList>
    </citation>
    <scope>NUCLEOTIDE SEQUENCE</scope>
    <source>
        <strain evidence="1">CBS 690.94</strain>
    </source>
</reference>
<dbReference type="EMBL" id="MU001494">
    <property type="protein sequence ID" value="KAF2449323.1"/>
    <property type="molecule type" value="Genomic_DNA"/>
</dbReference>
<organism evidence="1 2">
    <name type="scientific">Karstenula rhodostoma CBS 690.94</name>
    <dbReference type="NCBI Taxonomy" id="1392251"/>
    <lineage>
        <taxon>Eukaryota</taxon>
        <taxon>Fungi</taxon>
        <taxon>Dikarya</taxon>
        <taxon>Ascomycota</taxon>
        <taxon>Pezizomycotina</taxon>
        <taxon>Dothideomycetes</taxon>
        <taxon>Pleosporomycetidae</taxon>
        <taxon>Pleosporales</taxon>
        <taxon>Massarineae</taxon>
        <taxon>Didymosphaeriaceae</taxon>
        <taxon>Karstenula</taxon>
    </lineage>
</organism>
<dbReference type="Proteomes" id="UP000799764">
    <property type="component" value="Unassembled WGS sequence"/>
</dbReference>
<evidence type="ECO:0000313" key="2">
    <source>
        <dbReference type="Proteomes" id="UP000799764"/>
    </source>
</evidence>